<gene>
    <name evidence="2" type="ORF">PGLA1383_LOCUS28822</name>
</gene>
<sequence>MGLERTRVPGRRSEYETTTTTTTTTTSWVNCALMVTVAVVGGFGAVAYCVRVSAEPTSLILYSTQSLSVPSSHPALTRFAAKTAQTRNKTTTTTNNKHMVHPSSCHPLGLQRLSQTDSVVQLPRLPNHAKSIPGSQVWVPDSFGSVPVLPDSVLDAGLARAKPGISCSPSVHRMLLRLWANETIRIQVWGGSMTAGVSCCCKFGVTQPRCTWASQFVNRIRETFPSATVLLENLSRGGCDINCGIPNIIMTQLHSKHAPDMVIFDYDQNGLGDIEGILRVAHFFLPSTLFVILWTGPRLSLRSKGDGFQNRSLEFYAKVAQHYCVQLISYSDAEDHYANNFYGNYSDMWNQGLEEGHPYYLGENYHHPPWTTHAYIADVLARWLNVELATLETCNLVRDKVSNRLFARPVLRHPSNFTVDDNWIRPLSRKNLSSIQTCLFPLTTHVAHLPQPESPHESLNSSWHLFEDRPGKPGWITNTTNDWITFPVNFSSNPRLIIAYLRSYENIGVAEVVVDSPAGWLVYGVGGKRGWGLDGHWPDKISTTETNFFQGRFIGNHVPLGAIRFRLVNGPNKFKIISVISC</sequence>
<organism evidence="2 3">
    <name type="scientific">Polarella glacialis</name>
    <name type="common">Dinoflagellate</name>
    <dbReference type="NCBI Taxonomy" id="89957"/>
    <lineage>
        <taxon>Eukaryota</taxon>
        <taxon>Sar</taxon>
        <taxon>Alveolata</taxon>
        <taxon>Dinophyceae</taxon>
        <taxon>Suessiales</taxon>
        <taxon>Suessiaceae</taxon>
        <taxon>Polarella</taxon>
    </lineage>
</organism>
<dbReference type="SUPFAM" id="SSF52266">
    <property type="entry name" value="SGNH hydrolase"/>
    <property type="match status" value="1"/>
</dbReference>
<keyword evidence="3" id="KW-1185">Reference proteome</keyword>
<evidence type="ECO:0000313" key="2">
    <source>
        <dbReference type="EMBL" id="CAE8611012.1"/>
    </source>
</evidence>
<dbReference type="Proteomes" id="UP000654075">
    <property type="component" value="Unassembled WGS sequence"/>
</dbReference>
<dbReference type="AlphaFoldDB" id="A0A813FGJ7"/>
<reference evidence="2" key="1">
    <citation type="submission" date="2021-02" db="EMBL/GenBank/DDBJ databases">
        <authorList>
            <person name="Dougan E. K."/>
            <person name="Rhodes N."/>
            <person name="Thang M."/>
            <person name="Chan C."/>
        </authorList>
    </citation>
    <scope>NUCLEOTIDE SEQUENCE</scope>
</reference>
<evidence type="ECO:0000256" key="1">
    <source>
        <dbReference type="SAM" id="MobiDB-lite"/>
    </source>
</evidence>
<feature type="compositionally biased region" description="Basic and acidic residues" evidence="1">
    <location>
        <begin position="1"/>
        <end position="15"/>
    </location>
</feature>
<accession>A0A813FGJ7</accession>
<evidence type="ECO:0000313" key="3">
    <source>
        <dbReference type="Proteomes" id="UP000654075"/>
    </source>
</evidence>
<dbReference type="EMBL" id="CAJNNV010024882">
    <property type="protein sequence ID" value="CAE8611012.1"/>
    <property type="molecule type" value="Genomic_DNA"/>
</dbReference>
<dbReference type="PANTHER" id="PTHR34407">
    <property type="entry name" value="EXPRESSED PROTEIN"/>
    <property type="match status" value="1"/>
</dbReference>
<dbReference type="PANTHER" id="PTHR34407:SF1">
    <property type="entry name" value="SGNH HYDROLASE-TYPE ESTERASE DOMAIN-CONTAINING PROTEIN"/>
    <property type="match status" value="1"/>
</dbReference>
<dbReference type="OrthoDB" id="414672at2759"/>
<proteinExistence type="predicted"/>
<name>A0A813FGJ7_POLGL</name>
<protein>
    <submittedName>
        <fullName evidence="2">Uncharacterized protein</fullName>
    </submittedName>
</protein>
<feature type="region of interest" description="Disordered" evidence="1">
    <location>
        <begin position="1"/>
        <end position="21"/>
    </location>
</feature>
<comment type="caution">
    <text evidence="2">The sequence shown here is derived from an EMBL/GenBank/DDBJ whole genome shotgun (WGS) entry which is preliminary data.</text>
</comment>